<dbReference type="PANTHER" id="PTHR44196:SF1">
    <property type="entry name" value="DEHYDROGENASE_REDUCTASE SDR FAMILY MEMBER 7B"/>
    <property type="match status" value="1"/>
</dbReference>
<dbReference type="PRINTS" id="PR00081">
    <property type="entry name" value="GDHRDH"/>
</dbReference>
<name>A0ABS7NZA4_9NOCA</name>
<dbReference type="EMBL" id="JABUBU010000001">
    <property type="protein sequence ID" value="MBY6365457.1"/>
    <property type="molecule type" value="Genomic_DNA"/>
</dbReference>
<comment type="caution">
    <text evidence="4">The sequence shown here is derived from an EMBL/GenBank/DDBJ whole genome shotgun (WGS) entry which is preliminary data.</text>
</comment>
<keyword evidence="2" id="KW-0560">Oxidoreductase</keyword>
<keyword evidence="5" id="KW-1185">Reference proteome</keyword>
<evidence type="ECO:0000313" key="5">
    <source>
        <dbReference type="Proteomes" id="UP000825228"/>
    </source>
</evidence>
<dbReference type="PANTHER" id="PTHR44196">
    <property type="entry name" value="DEHYDROGENASE/REDUCTASE SDR FAMILY MEMBER 7B"/>
    <property type="match status" value="1"/>
</dbReference>
<dbReference type="Proteomes" id="UP000825228">
    <property type="component" value="Unassembled WGS sequence"/>
</dbReference>
<evidence type="ECO:0000256" key="2">
    <source>
        <dbReference type="ARBA" id="ARBA00023002"/>
    </source>
</evidence>
<sequence length="253" mass="26322">MGRTRIVITGASSGLGEGMARRFAAEGRDLGLCARRLDRLEALRDELVRAHPGITVAVAAVDVTDHASVVDGFAALRRELGGIDRVIVNAGLGKGARLGTGRADANLETARTNFVGAVSQIEAALAVFREQNAGHLVLVSSISADRGLPGSMAVYSASKAGVSALGEALVAELRGTPIRVTTLLPGYVATDMSARAENSGRMMSTLDAGVSAMVDAIEKEVTRAALPGLTWRAVDVVLRVLPRRLTDRLVGSA</sequence>
<dbReference type="InterPro" id="IPR036291">
    <property type="entry name" value="NAD(P)-bd_dom_sf"/>
</dbReference>
<dbReference type="SUPFAM" id="SSF51735">
    <property type="entry name" value="NAD(P)-binding Rossmann-fold domains"/>
    <property type="match status" value="1"/>
</dbReference>
<dbReference type="RefSeq" id="WP_222682637.1">
    <property type="nucleotide sequence ID" value="NZ_JABUBT010000013.1"/>
</dbReference>
<evidence type="ECO:0000256" key="3">
    <source>
        <dbReference type="RuleBase" id="RU000363"/>
    </source>
</evidence>
<reference evidence="4 5" key="1">
    <citation type="submission" date="2020-06" db="EMBL/GenBank/DDBJ databases">
        <title>Taxonomy, biology and ecology of Rhodococcus bacteria occurring in California pistachio and other woody hosts as revealed by genome sequence analyses.</title>
        <authorList>
            <person name="Gai Y."/>
            <person name="Riely B."/>
        </authorList>
    </citation>
    <scope>NUCLEOTIDE SEQUENCE [LARGE SCALE GENOMIC DNA]</scope>
    <source>
        <strain evidence="4 5">BP-281</strain>
    </source>
</reference>
<gene>
    <name evidence="4" type="ORF">HQ603_01700</name>
</gene>
<evidence type="ECO:0000256" key="1">
    <source>
        <dbReference type="ARBA" id="ARBA00006484"/>
    </source>
</evidence>
<protein>
    <submittedName>
        <fullName evidence="4">SDR family oxidoreductase</fullName>
    </submittedName>
</protein>
<proteinExistence type="inferred from homology"/>
<dbReference type="PRINTS" id="PR00080">
    <property type="entry name" value="SDRFAMILY"/>
</dbReference>
<evidence type="ECO:0000313" key="4">
    <source>
        <dbReference type="EMBL" id="MBY6365457.1"/>
    </source>
</evidence>
<comment type="similarity">
    <text evidence="1 3">Belongs to the short-chain dehydrogenases/reductases (SDR) family.</text>
</comment>
<organism evidence="4 5">
    <name type="scientific">Rhodococcoides corynebacterioides</name>
    <dbReference type="NCBI Taxonomy" id="53972"/>
    <lineage>
        <taxon>Bacteria</taxon>
        <taxon>Bacillati</taxon>
        <taxon>Actinomycetota</taxon>
        <taxon>Actinomycetes</taxon>
        <taxon>Mycobacteriales</taxon>
        <taxon>Nocardiaceae</taxon>
        <taxon>Rhodococcoides</taxon>
    </lineage>
</organism>
<dbReference type="Pfam" id="PF00106">
    <property type="entry name" value="adh_short"/>
    <property type="match status" value="1"/>
</dbReference>
<dbReference type="InterPro" id="IPR002347">
    <property type="entry name" value="SDR_fam"/>
</dbReference>
<dbReference type="Gene3D" id="3.40.50.720">
    <property type="entry name" value="NAD(P)-binding Rossmann-like Domain"/>
    <property type="match status" value="1"/>
</dbReference>
<accession>A0ABS7NZA4</accession>
<dbReference type="NCBIfam" id="NF006099">
    <property type="entry name" value="PRK08251.1"/>
    <property type="match status" value="1"/>
</dbReference>